<comment type="subcellular location">
    <subcellularLocation>
        <location evidence="1">Cell membrane</location>
    </subcellularLocation>
    <subcellularLocation>
        <location evidence="2">Cytoplasm</location>
    </subcellularLocation>
</comment>
<evidence type="ECO:0000256" key="5">
    <source>
        <dbReference type="ARBA" id="ARBA00022475"/>
    </source>
</evidence>
<feature type="compositionally biased region" description="Low complexity" evidence="10">
    <location>
        <begin position="1318"/>
        <end position="1329"/>
    </location>
</feature>
<feature type="domain" description="UDENN" evidence="11">
    <location>
        <begin position="20"/>
        <end position="647"/>
    </location>
</feature>
<dbReference type="Pfam" id="PF25328">
    <property type="entry name" value="PH_MADD"/>
    <property type="match status" value="1"/>
</dbReference>
<evidence type="ECO:0000313" key="12">
    <source>
        <dbReference type="EMBL" id="TRY73250.1"/>
    </source>
</evidence>
<dbReference type="SMART" id="SM00801">
    <property type="entry name" value="dDENN"/>
    <property type="match status" value="1"/>
</dbReference>
<feature type="region of interest" description="Disordered" evidence="10">
    <location>
        <begin position="1621"/>
        <end position="1643"/>
    </location>
</feature>
<dbReference type="GO" id="GO:0005886">
    <property type="term" value="C:plasma membrane"/>
    <property type="evidence" value="ECO:0007669"/>
    <property type="project" value="UniProtKB-SubCell"/>
</dbReference>
<gene>
    <name evidence="12" type="ORF">TCAL_07393</name>
</gene>
<dbReference type="InterPro" id="IPR005113">
    <property type="entry name" value="uDENN_dom"/>
</dbReference>
<dbReference type="OMA" id="TKILCLW"/>
<dbReference type="SMART" id="SM00800">
    <property type="entry name" value="uDENN"/>
    <property type="match status" value="1"/>
</dbReference>
<evidence type="ECO:0000256" key="3">
    <source>
        <dbReference type="ARBA" id="ARBA00005978"/>
    </source>
</evidence>
<feature type="region of interest" description="Disordered" evidence="10">
    <location>
        <begin position="118"/>
        <end position="225"/>
    </location>
</feature>
<dbReference type="PANTHER" id="PTHR13008">
    <property type="entry name" value="MAP-KINASE ACTIVATING DEATH DOMAIN PROTEIN MADD /DENN/AEX-3 C.ELEGANS"/>
    <property type="match status" value="1"/>
</dbReference>
<dbReference type="PANTHER" id="PTHR13008:SF7">
    <property type="entry name" value="MAP KINASE-ACTIVATING DEATH DOMAIN PROTEIN"/>
    <property type="match status" value="1"/>
</dbReference>
<dbReference type="PROSITE" id="PS50211">
    <property type="entry name" value="DENN"/>
    <property type="match status" value="1"/>
</dbReference>
<evidence type="ECO:0000256" key="1">
    <source>
        <dbReference type="ARBA" id="ARBA00004236"/>
    </source>
</evidence>
<dbReference type="InterPro" id="IPR056574">
    <property type="entry name" value="Death_MADD"/>
</dbReference>
<reference evidence="12 13" key="1">
    <citation type="journal article" date="2018" name="Nat. Ecol. Evol.">
        <title>Genomic signatures of mitonuclear coevolution across populations of Tigriopus californicus.</title>
        <authorList>
            <person name="Barreto F.S."/>
            <person name="Watson E.T."/>
            <person name="Lima T.G."/>
            <person name="Willett C.S."/>
            <person name="Edmands S."/>
            <person name="Li W."/>
            <person name="Burton R.S."/>
        </authorList>
    </citation>
    <scope>NUCLEOTIDE SEQUENCE [LARGE SCALE GENOMIC DNA]</scope>
    <source>
        <strain evidence="12 13">San Diego</strain>
    </source>
</reference>
<keyword evidence="6" id="KW-0963">Cytoplasm</keyword>
<feature type="region of interest" description="Disordered" evidence="10">
    <location>
        <begin position="1423"/>
        <end position="1485"/>
    </location>
</feature>
<dbReference type="EMBL" id="VCGU01000007">
    <property type="protein sequence ID" value="TRY73250.1"/>
    <property type="molecule type" value="Genomic_DNA"/>
</dbReference>
<feature type="compositionally biased region" description="Polar residues" evidence="10">
    <location>
        <begin position="918"/>
        <end position="929"/>
    </location>
</feature>
<keyword evidence="9" id="KW-0472">Membrane</keyword>
<feature type="region of interest" description="Disordered" evidence="10">
    <location>
        <begin position="692"/>
        <end position="721"/>
    </location>
</feature>
<dbReference type="InterPro" id="IPR057469">
    <property type="entry name" value="PH_MADD"/>
</dbReference>
<comment type="caution">
    <text evidence="12">The sequence shown here is derived from an EMBL/GenBank/DDBJ whole genome shotgun (WGS) entry which is preliminary data.</text>
</comment>
<feature type="region of interest" description="Disordered" evidence="10">
    <location>
        <begin position="1043"/>
        <end position="1073"/>
    </location>
</feature>
<feature type="compositionally biased region" description="Polar residues" evidence="10">
    <location>
        <begin position="1144"/>
        <end position="1157"/>
    </location>
</feature>
<dbReference type="Pfam" id="PF03456">
    <property type="entry name" value="uDENN"/>
    <property type="match status" value="1"/>
</dbReference>
<dbReference type="InterPro" id="IPR043153">
    <property type="entry name" value="DENN_C"/>
</dbReference>
<keyword evidence="5" id="KW-1003">Cell membrane</keyword>
<dbReference type="InterPro" id="IPR005112">
    <property type="entry name" value="dDENN_dom"/>
</dbReference>
<dbReference type="GO" id="GO:0042981">
    <property type="term" value="P:regulation of apoptotic process"/>
    <property type="evidence" value="ECO:0007669"/>
    <property type="project" value="TreeGrafter"/>
</dbReference>
<sequence>MTDPFKSPINCKSVCPRLIDYLCIVGSRNYVGINSSHAASVQTPELLRRYPPSDHKDFPLPLNMVSFCQPEGCVSVGPKKSGIRDTTSFLFILTDKDSGMTRYGTCLNFYRPVELDQSSSDERELSYTDPTPHGQLKGDKSSDSAFSSDYRSSVSQVPHSDSDRDTPPSSLMGTVSCPATNGFATKGGPSKRRQRQRERKVDPLSEEEDDFATGSSHNNGKIGRRRKEPSRIFSLTSLCFLSHHPFASNFRHCLMVLRQMIEMCEAACSPKRVGGSTSGASTRAHSNRPKRRSTLWSYLIGPPEDFQKHPPSSLLLHDIREIETWILRLLSAPVPVPGRTRVELEIVPRRDRDPGGGGGGGGGVVASNESLPMIFALPDHTRFSLCDFPLHLPLELLGVITLILLEKKIVIQSRDYSALTISILSLTQLLYPLEYMFPIIPLLPISMSGSEQLLLAPTPYIIGLPTSFLACKRNMKLPEEIWLVDLDAATIVPPNGTSICDIPTFPEPEAKALKTHLKQALASMSIQPIKNFDDMPLESLKRLTADKDVFASPPVCGYNPFIYGNDVDSVDVATRIAMIRFFYSGNMLAHFSEHTRTLRLYPRPIVAFQVSSFLKSRTKLSPFITQFSQSQAIECFAEWMLMPTNVAFQRVNQGIFDPKMIGDKPKWFAHDLEQVRFVVWDDQSSLTSLLLNGVSNSGDDKEPATDESGCDSEDISTSSSCSSLSDLVTELMSEENNEKRNSIEYQQRALLSGQHGRKGLILSSGLDISLIPSHPSTSECNVPDPSKGPDNLSLVGGKSPASHMDPSCRADEEDSSLSETDQSIAREQLANLVPTKSEEHDDVFSSESENSVSMATTKTMCNKLPSNTSISTLYGVGNISQGNGNGTLPGSNQSCGITSSSPSFGSNLSLASSLCSDLGTSTTESNTPRTKPAVVVQTKTGPTVLPKQGSTSSNESQKSIDHISPTDDVAQELFNSIEQFTLQAKQAAETFEFSKITTAGKSAAMAAGVKKDALQDFHQVSKSAMNDLSKSVNKKKDLFKALGESMSGTTDPETEDDSETAAAPRKSFSLMRRSSRELMKSIGRDLIGSGSADPVSETQPTSSPHEATTSSAHRVGTPVPKSHPGGSSIWRFNHNSISLTQAIANRTSPRPSVSGEVSPSEDTKHRGIAKPTEVKNGSAKKSLPKVPPRPRSMQRALSRDPPPVPPRPKSEERAKVDAAIEEIRSRRGPRPRLRVAVDQPLPSHPTGSSAGNTPVPTTAVFLESEAWAARHKRPSPSATSKEATTPTKTSNGTPPLMQKAPSSPPPPPSSPKLKRLASHSSSISTPSMVSSNLPAAEAVVPSTPVLTAQNGSGQYCGVDVIPPADVHTIQPILPPSKPGLIRSNSTLSTTSNVSQTTQEFLMSLGSDLSGLASTTSTLFGDLFGTRPSSPSPSLSSEPPSAYSSLKVPGNGSSRGPFPRGRRGLAERSSLIRHPSSKQKQEDISRYQEQFSDFQRNPTITPDNHSFIKDIVDQVFQGDGISWLKHNRLRKLMEDESHRMLAISKLNRALDGRSGPDDHMTDVCVDRAVWKGLLKIVLAIVHGLEVSVSNSSVGGLTSAFHVLAIAHTHYWARDPSMESSTSVSSGLRASSLTSTPCGSRDNLHKIASGPTIGVGPLPLLQKRSSQMELGTCKLIHDNLNSPSGSSQNSGESDSISGQSDLLKFAKRNPLSIRGQSIESSTSYPEETESDSQSMTCSETGSFMVNPAFRCVTKSGHHADIRSVVSDSEIDPNHFPPINIKGNGVSPDIGVLLRKSSLSSGFRFHGGALYTTVEPSARESGKIFIFEGILQSQRGSARRGSLSLGGGSYIWDCDQFWEDMFCDSVAHERDVVGMDTGAGEMMERYRNLSGTERKRLEQDEDRLLSTMLYNMVAYMVMMSIEKKDIKKKARRLLGKSHIGLIHSQEINQLLDQIQNLTGNDIDLKPLPSRQMNRQTFSVHLGTDVSGDLQFLEVREDGLVLRTINGAISDRWFFERLVNMTYSPRTKVICLWRRSGGQTQLHKFHTKKCKVLYYCIKEAMERAAAKGTGMSGLNMELGGEFPVEDLNTGEGGLLQVCMEGIGLLFATTKADQICYSVLCVFSYVAAGQKQQKRPSSVSSTTSTIRSRVSSVRKM</sequence>
<feature type="compositionally biased region" description="Basic and acidic residues" evidence="10">
    <location>
        <begin position="1208"/>
        <end position="1225"/>
    </location>
</feature>
<protein>
    <recommendedName>
        <fullName evidence="4">MAP kinase-activating death domain protein</fullName>
    </recommendedName>
</protein>
<feature type="region of interest" description="Disordered" evidence="10">
    <location>
        <begin position="917"/>
        <end position="961"/>
    </location>
</feature>
<evidence type="ECO:0000256" key="10">
    <source>
        <dbReference type="SAM" id="MobiDB-lite"/>
    </source>
</evidence>
<feature type="compositionally biased region" description="Polar residues" evidence="10">
    <location>
        <begin position="1096"/>
        <end position="1112"/>
    </location>
</feature>
<dbReference type="Gene3D" id="3.30.450.200">
    <property type="match status" value="1"/>
</dbReference>
<dbReference type="GO" id="GO:0032483">
    <property type="term" value="P:regulation of Rab protein signal transduction"/>
    <property type="evidence" value="ECO:0007669"/>
    <property type="project" value="TreeGrafter"/>
</dbReference>
<dbReference type="InterPro" id="IPR001194">
    <property type="entry name" value="cDENN_dom"/>
</dbReference>
<evidence type="ECO:0000313" key="13">
    <source>
        <dbReference type="Proteomes" id="UP000318571"/>
    </source>
</evidence>
<dbReference type="GO" id="GO:0005085">
    <property type="term" value="F:guanyl-nucleotide exchange factor activity"/>
    <property type="evidence" value="ECO:0007669"/>
    <property type="project" value="UniProtKB-KW"/>
</dbReference>
<feature type="compositionally biased region" description="Polar residues" evidence="10">
    <location>
        <begin position="1621"/>
        <end position="1636"/>
    </location>
</feature>
<comment type="similarity">
    <text evidence="3">Belongs to the MADD family.</text>
</comment>
<feature type="compositionally biased region" description="Polar residues" evidence="10">
    <location>
        <begin position="1276"/>
        <end position="1293"/>
    </location>
</feature>
<feature type="compositionally biased region" description="Low complexity" evidence="10">
    <location>
        <begin position="1427"/>
        <end position="1458"/>
    </location>
</feature>
<keyword evidence="13" id="KW-1185">Reference proteome</keyword>
<evidence type="ECO:0000256" key="8">
    <source>
        <dbReference type="ARBA" id="ARBA00022703"/>
    </source>
</evidence>
<evidence type="ECO:0000259" key="11">
    <source>
        <dbReference type="PROSITE" id="PS50211"/>
    </source>
</evidence>
<feature type="region of interest" description="Disordered" evidence="10">
    <location>
        <begin position="1144"/>
        <end position="1329"/>
    </location>
</feature>
<feature type="region of interest" description="Disordered" evidence="10">
    <location>
        <begin position="1712"/>
        <end position="1737"/>
    </location>
</feature>
<evidence type="ECO:0000256" key="2">
    <source>
        <dbReference type="ARBA" id="ARBA00004496"/>
    </source>
</evidence>
<name>A0A553P6J6_TIGCA</name>
<feature type="compositionally biased region" description="Low complexity" evidence="10">
    <location>
        <begin position="2132"/>
        <end position="2151"/>
    </location>
</feature>
<dbReference type="InterPro" id="IPR037516">
    <property type="entry name" value="Tripartite_DENN"/>
</dbReference>
<feature type="region of interest" description="Disordered" evidence="10">
    <location>
        <begin position="1085"/>
        <end position="1131"/>
    </location>
</feature>
<dbReference type="GO" id="GO:0006915">
    <property type="term" value="P:apoptotic process"/>
    <property type="evidence" value="ECO:0007669"/>
    <property type="project" value="UniProtKB-KW"/>
</dbReference>
<feature type="compositionally biased region" description="Polar residues" evidence="10">
    <location>
        <begin position="948"/>
        <end position="957"/>
    </location>
</feature>
<feature type="compositionally biased region" description="Polar residues" evidence="10">
    <location>
        <begin position="1245"/>
        <end position="1256"/>
    </location>
</feature>
<accession>A0A553P6J6</accession>
<keyword evidence="8" id="KW-0053">Apoptosis</keyword>
<organism evidence="12 13">
    <name type="scientific">Tigriopus californicus</name>
    <name type="common">Marine copepod</name>
    <dbReference type="NCBI Taxonomy" id="6832"/>
    <lineage>
        <taxon>Eukaryota</taxon>
        <taxon>Metazoa</taxon>
        <taxon>Ecdysozoa</taxon>
        <taxon>Arthropoda</taxon>
        <taxon>Crustacea</taxon>
        <taxon>Multicrustacea</taxon>
        <taxon>Hexanauplia</taxon>
        <taxon>Copepoda</taxon>
        <taxon>Harpacticoida</taxon>
        <taxon>Harpacticidae</taxon>
        <taxon>Tigriopus</taxon>
    </lineage>
</organism>
<proteinExistence type="inferred from homology"/>
<evidence type="ECO:0000256" key="9">
    <source>
        <dbReference type="ARBA" id="ARBA00023136"/>
    </source>
</evidence>
<dbReference type="Pfam" id="PF23629">
    <property type="entry name" value="Death_MADD"/>
    <property type="match status" value="1"/>
</dbReference>
<feature type="region of interest" description="Disordered" evidence="10">
    <location>
        <begin position="1675"/>
        <end position="1697"/>
    </location>
</feature>
<dbReference type="STRING" id="6832.A0A553P6J6"/>
<dbReference type="GO" id="GO:0005829">
    <property type="term" value="C:cytosol"/>
    <property type="evidence" value="ECO:0007669"/>
    <property type="project" value="TreeGrafter"/>
</dbReference>
<dbReference type="SMART" id="SM00799">
    <property type="entry name" value="DENN"/>
    <property type="match status" value="1"/>
</dbReference>
<feature type="compositionally biased region" description="Basic residues" evidence="10">
    <location>
        <begin position="189"/>
        <end position="198"/>
    </location>
</feature>
<feature type="compositionally biased region" description="Low complexity" evidence="10">
    <location>
        <begin position="1677"/>
        <end position="1696"/>
    </location>
</feature>
<feature type="compositionally biased region" description="Low complexity" evidence="10">
    <location>
        <begin position="143"/>
        <end position="155"/>
    </location>
</feature>
<evidence type="ECO:0000256" key="4">
    <source>
        <dbReference type="ARBA" id="ARBA00017868"/>
    </source>
</evidence>
<evidence type="ECO:0000256" key="7">
    <source>
        <dbReference type="ARBA" id="ARBA00022658"/>
    </source>
</evidence>
<dbReference type="InterPro" id="IPR039980">
    <property type="entry name" value="MADD"/>
</dbReference>
<feature type="region of interest" description="Disordered" evidence="10">
    <location>
        <begin position="775"/>
        <end position="851"/>
    </location>
</feature>
<dbReference type="Pfam" id="PF02141">
    <property type="entry name" value="DENN"/>
    <property type="match status" value="1"/>
</dbReference>
<keyword evidence="7" id="KW-0344">Guanine-nucleotide releasing factor</keyword>
<dbReference type="Gene3D" id="3.40.50.11500">
    <property type="match status" value="1"/>
</dbReference>
<feature type="compositionally biased region" description="Polar residues" evidence="10">
    <location>
        <begin position="167"/>
        <end position="183"/>
    </location>
</feature>
<evidence type="ECO:0000256" key="6">
    <source>
        <dbReference type="ARBA" id="ARBA00022490"/>
    </source>
</evidence>
<feature type="region of interest" description="Disordered" evidence="10">
    <location>
        <begin position="2129"/>
        <end position="2151"/>
    </location>
</feature>
<dbReference type="Proteomes" id="UP000318571">
    <property type="component" value="Chromosome 3"/>
</dbReference>